<reference evidence="6" key="1">
    <citation type="journal article" date="2019" name="Int. J. Syst. Evol. Microbiol.">
        <title>The Global Catalogue of Microorganisms (GCM) 10K type strain sequencing project: providing services to taxonomists for standard genome sequencing and annotation.</title>
        <authorList>
            <consortium name="The Broad Institute Genomics Platform"/>
            <consortium name="The Broad Institute Genome Sequencing Center for Infectious Disease"/>
            <person name="Wu L."/>
            <person name="Ma J."/>
        </authorList>
    </citation>
    <scope>NUCLEOTIDE SEQUENCE [LARGE SCALE GENOMIC DNA]</scope>
    <source>
        <strain evidence="6">JCM 10411</strain>
    </source>
</reference>
<accession>A0ABW1DZL2</accession>
<evidence type="ECO:0000313" key="5">
    <source>
        <dbReference type="EMBL" id="MFC5853108.1"/>
    </source>
</evidence>
<keyword evidence="6" id="KW-1185">Reference proteome</keyword>
<evidence type="ECO:0000313" key="6">
    <source>
        <dbReference type="Proteomes" id="UP001596180"/>
    </source>
</evidence>
<organism evidence="5 6">
    <name type="scientific">Streptomyces chlorus</name>
    <dbReference type="NCBI Taxonomy" id="887452"/>
    <lineage>
        <taxon>Bacteria</taxon>
        <taxon>Bacillati</taxon>
        <taxon>Actinomycetota</taxon>
        <taxon>Actinomycetes</taxon>
        <taxon>Kitasatosporales</taxon>
        <taxon>Streptomycetaceae</taxon>
        <taxon>Streptomyces</taxon>
    </lineage>
</organism>
<feature type="region of interest" description="Disordered" evidence="4">
    <location>
        <begin position="141"/>
        <end position="177"/>
    </location>
</feature>
<evidence type="ECO:0000256" key="4">
    <source>
        <dbReference type="SAM" id="MobiDB-lite"/>
    </source>
</evidence>
<comment type="subcellular location">
    <subcellularLocation>
        <location evidence="2">Gas vesicle</location>
    </subcellularLocation>
</comment>
<evidence type="ECO:0000256" key="3">
    <source>
        <dbReference type="ARBA" id="ARBA00035643"/>
    </source>
</evidence>
<dbReference type="PANTHER" id="PTHR36852">
    <property type="entry name" value="PROTEIN GVPL 2"/>
    <property type="match status" value="1"/>
</dbReference>
<protein>
    <submittedName>
        <fullName evidence="5">GvpL/GvpF family gas vesicle protein</fullName>
    </submittedName>
</protein>
<evidence type="ECO:0000256" key="1">
    <source>
        <dbReference type="ARBA" id="ARBA00022987"/>
    </source>
</evidence>
<gene>
    <name evidence="5" type="ORF">ACFPZI_15115</name>
</gene>
<keyword evidence="1" id="KW-0304">Gas vesicle</keyword>
<dbReference type="EMBL" id="JBHSOA010000030">
    <property type="protein sequence ID" value="MFC5853108.1"/>
    <property type="molecule type" value="Genomic_DNA"/>
</dbReference>
<dbReference type="RefSeq" id="WP_381363318.1">
    <property type="nucleotide sequence ID" value="NZ_JBHSOA010000030.1"/>
</dbReference>
<evidence type="ECO:0000256" key="2">
    <source>
        <dbReference type="ARBA" id="ARBA00035108"/>
    </source>
</evidence>
<comment type="caution">
    <text evidence="5">The sequence shown here is derived from an EMBL/GenBank/DDBJ whole genome shotgun (WGS) entry which is preliminary data.</text>
</comment>
<dbReference type="Proteomes" id="UP001596180">
    <property type="component" value="Unassembled WGS sequence"/>
</dbReference>
<proteinExistence type="inferred from homology"/>
<name>A0ABW1DZL2_9ACTN</name>
<dbReference type="Pfam" id="PF06386">
    <property type="entry name" value="GvpL_GvpF"/>
    <property type="match status" value="1"/>
</dbReference>
<dbReference type="PANTHER" id="PTHR36852:SF1">
    <property type="entry name" value="PROTEIN GVPL 2"/>
    <property type="match status" value="1"/>
</dbReference>
<sequence length="277" mass="30023">MTELSPKASETTALYVYAVCRAEGSPALDGVSGVTRDEPLRTLPLGSLTAIVQTVRAAEFTDEAWQERLTDEPELERYARAHHEVVSAVAAQAPTVPLPLATLYNAEDRAEVVLGNESARFHAALERIAHHAEWGVKVYAIGSPGDDGGRATQRPSPPGDRGRPAPGPAPAPGAGRAYLERKRNLQARREQQREESLRVAETVDTRVCRIAKASRRLRPHGPGAAGDHRVQVLNATYLVAERRAAELELLAQDLREHTGAGIELSGPWVPYSFVGEV</sequence>
<comment type="similarity">
    <text evidence="3">Belongs to the gas vesicle GvpF/GvpL family.</text>
</comment>
<dbReference type="InterPro" id="IPR009430">
    <property type="entry name" value="GvpL/GvpF"/>
</dbReference>